<sequence length="852" mass="93002">MTQNHLLTSVAVAGALTATGAVATTTTAHADETTPAQTSQQTSAQQQLDNLKHQQTQAENTMADNNAKAIQEAQTQTDQQTAKLNAQLTTAKAQQASDQQTALTNGQQQINANTQAQIDQENASYNQAVKTQTVANEQALANASQHIVTPAQKQEQLNQAAQQYQNDQAKLNATNQADLAKLKASHDVDVHNLNAQITANQTQAQQAHDQRVKDATAQVDGQINATQTAVDHAQTKLDASNKAVNAAQTTVNTASDAVKHDQTLVNNAQAAVNAQTSTTTNDSIDNLKEGQHLTYNQALQLIDKIYPRIKLNPAFVEALKAGKDTDDINPGEFVSDGTYDIPDGLNFDLGYNANGSLDAKSSKLLSIYIIKTLNYMRQQIGTLPLQINDKAINEATWITDQYTKQNWIIDAGHDMTTIHQAMAKYNLENIGECLGGGLGNNNKKYLNTKVNTAFNLTIQYLYSSILSMITQDWNNGNKNGHAKAMLGLSVSQGKNNEFFAYNSDASNIDLSHFEFMSFADPADAAVSDSLDYVPNQVDATAKANLAKTQQQLAADQAKLNQTQAALTAAQQQANNDQNALNDAKAKLATLKSNRDLNINTLAGNAAPDNAHVTQLKQQLAAVETKYNNDVKHANEQFVANKNKLEQDYQAKITQIKVQPESNNDLKAQLDAKLAALRKNHETKLANIKADADQKLTVLKQQVAKLDDDKINAIQSQINQLQLELTNKKHQLDQQLTNLKNQHAIEYQQLHDKLFTKNDPSAAAKGQQDHYTTDHGQEVVLKPDTKDDSSETEKVEVVSTSFNKGVTNSSVHMTREQYRKLPQTGNNNSLAVIALGVISSMFGISLVAKKREQ</sequence>
<organism evidence="10 11">
    <name type="scientific">Limosilactobacillus rudii</name>
    <dbReference type="NCBI Taxonomy" id="2759755"/>
    <lineage>
        <taxon>Bacteria</taxon>
        <taxon>Bacillati</taxon>
        <taxon>Bacillota</taxon>
        <taxon>Bacilli</taxon>
        <taxon>Lactobacillales</taxon>
        <taxon>Lactobacillaceae</taxon>
        <taxon>Limosilactobacillus</taxon>
    </lineage>
</organism>
<keyword evidence="11" id="KW-1185">Reference proteome</keyword>
<feature type="coiled-coil region" evidence="5">
    <location>
        <begin position="545"/>
        <end position="593"/>
    </location>
</feature>
<evidence type="ECO:0000313" key="11">
    <source>
        <dbReference type="Proteomes" id="UP000517106"/>
    </source>
</evidence>
<dbReference type="RefSeq" id="WP_182597192.1">
    <property type="nucleotide sequence ID" value="NZ_JACIVA010000060.1"/>
</dbReference>
<evidence type="ECO:0000256" key="5">
    <source>
        <dbReference type="SAM" id="Coils"/>
    </source>
</evidence>
<keyword evidence="3 8" id="KW-0732">Signal</keyword>
<feature type="coiled-coil region" evidence="5">
    <location>
        <begin position="688"/>
        <end position="741"/>
    </location>
</feature>
<evidence type="ECO:0000256" key="1">
    <source>
        <dbReference type="ARBA" id="ARBA00022512"/>
    </source>
</evidence>
<evidence type="ECO:0000256" key="3">
    <source>
        <dbReference type="ARBA" id="ARBA00022729"/>
    </source>
</evidence>
<keyword evidence="7" id="KW-1133">Transmembrane helix</keyword>
<evidence type="ECO:0000259" key="9">
    <source>
        <dbReference type="PROSITE" id="PS50847"/>
    </source>
</evidence>
<dbReference type="InterPro" id="IPR027607">
    <property type="entry name" value="Surf_Exclu_SEC10/PgrA"/>
</dbReference>
<reference evidence="10 11" key="1">
    <citation type="submission" date="2020-07" db="EMBL/GenBank/DDBJ databases">
        <title>Description of Limosilactobacillus balticus sp. nov., Limosilactobacillus agrestis sp. nov., Limosilactobacillus albertensis sp. nov., Limosilactobacillus rudii sp. nov., Limosilactobacillus fastidiosus sp. nov., five novel Limosilactobacillus species isolated from the vertebrate gastrointestinal tract, and proposal of 6 subspecies of Limosilactobacillus reuteri adapted to the gastrointestinal tract of specific vertebrate hosts.</title>
        <authorList>
            <person name="Li F."/>
            <person name="Cheng C."/>
            <person name="Zheng J."/>
            <person name="Quevedo R.M."/>
            <person name="Li J."/>
            <person name="Roos S."/>
            <person name="Gaenzle M.G."/>
            <person name="Walter J."/>
        </authorList>
    </citation>
    <scope>NUCLEOTIDE SEQUENCE [LARGE SCALE GENOMIC DNA]</scope>
    <source>
        <strain evidence="10 11">STM2_1</strain>
    </source>
</reference>
<keyword evidence="1" id="KW-0134">Cell wall</keyword>
<dbReference type="EMBL" id="JACIVA010000060">
    <property type="protein sequence ID" value="MBB1098493.1"/>
    <property type="molecule type" value="Genomic_DNA"/>
</dbReference>
<feature type="chain" id="PRO_5039181323" evidence="8">
    <location>
        <begin position="24"/>
        <end position="852"/>
    </location>
</feature>
<evidence type="ECO:0000256" key="2">
    <source>
        <dbReference type="ARBA" id="ARBA00022525"/>
    </source>
</evidence>
<evidence type="ECO:0000256" key="4">
    <source>
        <dbReference type="ARBA" id="ARBA00023088"/>
    </source>
</evidence>
<gene>
    <name evidence="10" type="ORF">H5S09_11220</name>
</gene>
<feature type="region of interest" description="Disordered" evidence="6">
    <location>
        <begin position="27"/>
        <end position="52"/>
    </location>
</feature>
<feature type="signal peptide" evidence="8">
    <location>
        <begin position="1"/>
        <end position="23"/>
    </location>
</feature>
<dbReference type="NCBIfam" id="TIGR04320">
    <property type="entry name" value="Surf_Exclu_PgrA"/>
    <property type="match status" value="1"/>
</dbReference>
<evidence type="ECO:0000313" key="10">
    <source>
        <dbReference type="EMBL" id="MBB1098493.1"/>
    </source>
</evidence>
<keyword evidence="5" id="KW-0175">Coiled coil</keyword>
<evidence type="ECO:0000256" key="7">
    <source>
        <dbReference type="SAM" id="Phobius"/>
    </source>
</evidence>
<proteinExistence type="predicted"/>
<feature type="region of interest" description="Disordered" evidence="6">
    <location>
        <begin position="758"/>
        <end position="796"/>
    </location>
</feature>
<feature type="compositionally biased region" description="Basic and acidic residues" evidence="6">
    <location>
        <begin position="766"/>
        <end position="795"/>
    </location>
</feature>
<keyword evidence="2" id="KW-0964">Secreted</keyword>
<accession>A0A7W3YNT4</accession>
<dbReference type="Pfam" id="PF00746">
    <property type="entry name" value="Gram_pos_anchor"/>
    <property type="match status" value="1"/>
</dbReference>
<keyword evidence="7" id="KW-0472">Membrane</keyword>
<dbReference type="InterPro" id="IPR019931">
    <property type="entry name" value="LPXTG_anchor"/>
</dbReference>
<feature type="transmembrane region" description="Helical" evidence="7">
    <location>
        <begin position="828"/>
        <end position="847"/>
    </location>
</feature>
<protein>
    <submittedName>
        <fullName evidence="10">SEC10/PgrA surface exclusion domain-containing protein</fullName>
    </submittedName>
</protein>
<dbReference type="PROSITE" id="PS50847">
    <property type="entry name" value="GRAM_POS_ANCHORING"/>
    <property type="match status" value="1"/>
</dbReference>
<feature type="domain" description="Gram-positive cocci surface proteins LPxTG" evidence="9">
    <location>
        <begin position="820"/>
        <end position="852"/>
    </location>
</feature>
<keyword evidence="4" id="KW-0572">Peptidoglycan-anchor</keyword>
<name>A0A7W3YNT4_9LACO</name>
<evidence type="ECO:0000256" key="8">
    <source>
        <dbReference type="SAM" id="SignalP"/>
    </source>
</evidence>
<evidence type="ECO:0000256" key="6">
    <source>
        <dbReference type="SAM" id="MobiDB-lite"/>
    </source>
</evidence>
<dbReference type="AlphaFoldDB" id="A0A7W3YNT4"/>
<dbReference type="NCBIfam" id="TIGR01167">
    <property type="entry name" value="LPXTG_anchor"/>
    <property type="match status" value="1"/>
</dbReference>
<keyword evidence="7" id="KW-0812">Transmembrane</keyword>
<comment type="caution">
    <text evidence="10">The sequence shown here is derived from an EMBL/GenBank/DDBJ whole genome shotgun (WGS) entry which is preliminary data.</text>
</comment>
<feature type="compositionally biased region" description="Low complexity" evidence="6">
    <location>
        <begin position="27"/>
        <end position="47"/>
    </location>
</feature>
<dbReference type="Proteomes" id="UP000517106">
    <property type="component" value="Unassembled WGS sequence"/>
</dbReference>